<organism evidence="2 3">
    <name type="scientific">Brotocaccenecus cirricatena</name>
    <dbReference type="NCBI Taxonomy" id="3064195"/>
    <lineage>
        <taxon>Bacteria</taxon>
        <taxon>Bacillati</taxon>
        <taxon>Bacillota</taxon>
        <taxon>Clostridia</taxon>
        <taxon>Eubacteriales</taxon>
        <taxon>Oscillospiraceae</taxon>
        <taxon>Brotocaccenecus</taxon>
    </lineage>
</organism>
<evidence type="ECO:0000313" key="2">
    <source>
        <dbReference type="EMBL" id="MCC2128627.1"/>
    </source>
</evidence>
<evidence type="ECO:0000256" key="1">
    <source>
        <dbReference type="SAM" id="Phobius"/>
    </source>
</evidence>
<feature type="transmembrane region" description="Helical" evidence="1">
    <location>
        <begin position="7"/>
        <end position="29"/>
    </location>
</feature>
<evidence type="ECO:0000313" key="3">
    <source>
        <dbReference type="Proteomes" id="UP001199319"/>
    </source>
</evidence>
<keyword evidence="1" id="KW-0812">Transmembrane</keyword>
<dbReference type="EMBL" id="JAJEPW010000006">
    <property type="protein sequence ID" value="MCC2128627.1"/>
    <property type="molecule type" value="Genomic_DNA"/>
</dbReference>
<keyword evidence="1" id="KW-1133">Transmembrane helix</keyword>
<comment type="caution">
    <text evidence="2">The sequence shown here is derived from an EMBL/GenBank/DDBJ whole genome shotgun (WGS) entry which is preliminary data.</text>
</comment>
<keyword evidence="3" id="KW-1185">Reference proteome</keyword>
<keyword evidence="1" id="KW-0472">Membrane</keyword>
<feature type="transmembrane region" description="Helical" evidence="1">
    <location>
        <begin position="41"/>
        <end position="59"/>
    </location>
</feature>
<reference evidence="2" key="1">
    <citation type="submission" date="2021-10" db="EMBL/GenBank/DDBJ databases">
        <title>Anaerobic single-cell dispensing facilitates the cultivation of human gut bacteria.</title>
        <authorList>
            <person name="Afrizal A."/>
        </authorList>
    </citation>
    <scope>NUCLEOTIDE SEQUENCE</scope>
    <source>
        <strain evidence="2">CLA-AA-H272</strain>
    </source>
</reference>
<dbReference type="Proteomes" id="UP001199319">
    <property type="component" value="Unassembled WGS sequence"/>
</dbReference>
<dbReference type="AlphaFoldDB" id="A0AAE3A9V1"/>
<dbReference type="RefSeq" id="WP_302927984.1">
    <property type="nucleotide sequence ID" value="NZ_JAJEPW010000006.1"/>
</dbReference>
<sequence>MNGKVVIFVRVVILSVVCSLAAYVAWTLFSEYLLSSAGLNDMGAALAVITMGAFIMYQLRGKKKK</sequence>
<proteinExistence type="predicted"/>
<protein>
    <submittedName>
        <fullName evidence="2">Uncharacterized protein</fullName>
    </submittedName>
</protein>
<accession>A0AAE3A9V1</accession>
<gene>
    <name evidence="2" type="ORF">LKD37_03665</name>
</gene>
<name>A0AAE3A9V1_9FIRM</name>